<evidence type="ECO:0000256" key="1">
    <source>
        <dbReference type="SAM" id="MobiDB-lite"/>
    </source>
</evidence>
<sequence length="386" mass="43964">MEEKTKTKKIVNQNHVPQELIIQILLRLPVQSLLRFRCVSKLWFSLISHPTFAISHFQLSSPRLLYLPLTFHASQTRSIDLSHSLLTRSPFARPNPSFLPPTSYCDIQGSCRGFLLLRHSFRNLYLWNPSTRVHKPLSPSHIITDEHKPLFYGFGYDSSRDDYLVLRSSCLHIGVGLFRNCFEFFSLRANSWNQFEGNHLPYRNASDDPRTGTLLNGIIHWLAFRYDVRANVILAFDLTERSFSEVRLPTDFDSPLRFSNLCLLGGFLGLYVTGSRTTDIWIMKEYRVQSSWSKSIVVAIDDLPSKYFSPICSTKGGDIVGLDCSTRLVKCDAEGRVLEHCSHSDDPHGCKAYVYRESLLSLPPVAGGEQDAEDDDWQNDETAGGH</sequence>
<dbReference type="CDD" id="cd22157">
    <property type="entry name" value="F-box_AtFBW1-like"/>
    <property type="match status" value="1"/>
</dbReference>
<protein>
    <recommendedName>
        <fullName evidence="2">F-box domain-containing protein</fullName>
    </recommendedName>
</protein>
<dbReference type="InterPro" id="IPR011043">
    <property type="entry name" value="Gal_Oxase/kelch_b-propeller"/>
</dbReference>
<dbReference type="PANTHER" id="PTHR31672:SF13">
    <property type="entry name" value="F-BOX PROTEIN CPR30-LIKE"/>
    <property type="match status" value="1"/>
</dbReference>
<dbReference type="SUPFAM" id="SSF81383">
    <property type="entry name" value="F-box domain"/>
    <property type="match status" value="1"/>
</dbReference>
<dbReference type="PROSITE" id="PS50181">
    <property type="entry name" value="FBOX"/>
    <property type="match status" value="1"/>
</dbReference>
<dbReference type="SUPFAM" id="SSF50965">
    <property type="entry name" value="Galactose oxidase, central domain"/>
    <property type="match status" value="1"/>
</dbReference>
<dbReference type="SMART" id="SM00256">
    <property type="entry name" value="FBOX"/>
    <property type="match status" value="1"/>
</dbReference>
<evidence type="ECO:0000313" key="3">
    <source>
        <dbReference type="EMBL" id="KAK7292358.1"/>
    </source>
</evidence>
<name>A0AAN9J571_CROPI</name>
<dbReference type="InterPro" id="IPR036047">
    <property type="entry name" value="F-box-like_dom_sf"/>
</dbReference>
<dbReference type="InterPro" id="IPR001810">
    <property type="entry name" value="F-box_dom"/>
</dbReference>
<accession>A0AAN9J571</accession>
<dbReference type="Gene3D" id="1.20.1280.50">
    <property type="match status" value="1"/>
</dbReference>
<dbReference type="Proteomes" id="UP001372338">
    <property type="component" value="Unassembled WGS sequence"/>
</dbReference>
<feature type="region of interest" description="Disordered" evidence="1">
    <location>
        <begin position="365"/>
        <end position="386"/>
    </location>
</feature>
<dbReference type="PANTHER" id="PTHR31672">
    <property type="entry name" value="BNACNNG10540D PROTEIN"/>
    <property type="match status" value="1"/>
</dbReference>
<evidence type="ECO:0000259" key="2">
    <source>
        <dbReference type="PROSITE" id="PS50181"/>
    </source>
</evidence>
<feature type="compositionally biased region" description="Acidic residues" evidence="1">
    <location>
        <begin position="370"/>
        <end position="379"/>
    </location>
</feature>
<dbReference type="EMBL" id="JAYWIO010000001">
    <property type="protein sequence ID" value="KAK7292358.1"/>
    <property type="molecule type" value="Genomic_DNA"/>
</dbReference>
<dbReference type="NCBIfam" id="TIGR01640">
    <property type="entry name" value="F_box_assoc_1"/>
    <property type="match status" value="1"/>
</dbReference>
<dbReference type="Pfam" id="PF00646">
    <property type="entry name" value="F-box"/>
    <property type="match status" value="1"/>
</dbReference>
<dbReference type="InterPro" id="IPR013187">
    <property type="entry name" value="F-box-assoc_dom_typ3"/>
</dbReference>
<reference evidence="3 4" key="1">
    <citation type="submission" date="2024-01" db="EMBL/GenBank/DDBJ databases">
        <title>The genomes of 5 underutilized Papilionoideae crops provide insights into root nodulation and disease resistanc.</title>
        <authorList>
            <person name="Yuan L."/>
        </authorList>
    </citation>
    <scope>NUCLEOTIDE SEQUENCE [LARGE SCALE GENOMIC DNA]</scope>
    <source>
        <strain evidence="3">ZHUSHIDOU_FW_LH</strain>
        <tissue evidence="3">Leaf</tissue>
    </source>
</reference>
<evidence type="ECO:0000313" key="4">
    <source>
        <dbReference type="Proteomes" id="UP001372338"/>
    </source>
</evidence>
<dbReference type="InterPro" id="IPR050796">
    <property type="entry name" value="SCF_F-box_component"/>
</dbReference>
<proteinExistence type="predicted"/>
<dbReference type="Pfam" id="PF08268">
    <property type="entry name" value="FBA_3"/>
    <property type="match status" value="1"/>
</dbReference>
<comment type="caution">
    <text evidence="3">The sequence shown here is derived from an EMBL/GenBank/DDBJ whole genome shotgun (WGS) entry which is preliminary data.</text>
</comment>
<keyword evidence="4" id="KW-1185">Reference proteome</keyword>
<feature type="domain" description="F-box" evidence="2">
    <location>
        <begin position="10"/>
        <end position="57"/>
    </location>
</feature>
<dbReference type="InterPro" id="IPR017451">
    <property type="entry name" value="F-box-assoc_interact_dom"/>
</dbReference>
<dbReference type="AlphaFoldDB" id="A0AAN9J571"/>
<organism evidence="3 4">
    <name type="scientific">Crotalaria pallida</name>
    <name type="common">Smooth rattlebox</name>
    <name type="synonym">Crotalaria striata</name>
    <dbReference type="NCBI Taxonomy" id="3830"/>
    <lineage>
        <taxon>Eukaryota</taxon>
        <taxon>Viridiplantae</taxon>
        <taxon>Streptophyta</taxon>
        <taxon>Embryophyta</taxon>
        <taxon>Tracheophyta</taxon>
        <taxon>Spermatophyta</taxon>
        <taxon>Magnoliopsida</taxon>
        <taxon>eudicotyledons</taxon>
        <taxon>Gunneridae</taxon>
        <taxon>Pentapetalae</taxon>
        <taxon>rosids</taxon>
        <taxon>fabids</taxon>
        <taxon>Fabales</taxon>
        <taxon>Fabaceae</taxon>
        <taxon>Papilionoideae</taxon>
        <taxon>50 kb inversion clade</taxon>
        <taxon>genistoids sensu lato</taxon>
        <taxon>core genistoids</taxon>
        <taxon>Crotalarieae</taxon>
        <taxon>Crotalaria</taxon>
    </lineage>
</organism>
<gene>
    <name evidence="3" type="ORF">RIF29_08136</name>
</gene>